<protein>
    <submittedName>
        <fullName evidence="1">Uncharacterized protein</fullName>
    </submittedName>
</protein>
<evidence type="ECO:0000313" key="1">
    <source>
        <dbReference type="EMBL" id="NVZ11460.1"/>
    </source>
</evidence>
<dbReference type="Proteomes" id="UP000592294">
    <property type="component" value="Unassembled WGS sequence"/>
</dbReference>
<sequence>MEDTHPTPDAGLAAEAVGVLALASVALERDELTDTGQHTERLEALERDLERLSLSIWQGRPVRRSTPPSAPPPPWLSQPSGCIGLASVLVELFALEAIGPETRRDQKRLAVLERDRRRLSSLIRAELGKRDRINRRRVLIRPRTKPRPLPPAPAVA</sequence>
<organism evidence="1 2">
    <name type="scientific">Allochromatium humboldtianum</name>
    <dbReference type="NCBI Taxonomy" id="504901"/>
    <lineage>
        <taxon>Bacteria</taxon>
        <taxon>Pseudomonadati</taxon>
        <taxon>Pseudomonadota</taxon>
        <taxon>Gammaproteobacteria</taxon>
        <taxon>Chromatiales</taxon>
        <taxon>Chromatiaceae</taxon>
        <taxon>Allochromatium</taxon>
    </lineage>
</organism>
<accession>A0A850RKQ1</accession>
<name>A0A850RKQ1_9GAMM</name>
<dbReference type="AlphaFoldDB" id="A0A850RKQ1"/>
<evidence type="ECO:0000313" key="2">
    <source>
        <dbReference type="Proteomes" id="UP000592294"/>
    </source>
</evidence>
<dbReference type="RefSeq" id="WP_176978158.1">
    <property type="nucleotide sequence ID" value="NZ_JABZEO010000023.1"/>
</dbReference>
<keyword evidence="2" id="KW-1185">Reference proteome</keyword>
<reference evidence="1 2" key="1">
    <citation type="submission" date="2020-06" db="EMBL/GenBank/DDBJ databases">
        <title>Whole-genome sequence of Allochromatium humboldtianum DSM 21881, type strain.</title>
        <authorList>
            <person name="Kyndt J.A."/>
            <person name="Meyer T.E."/>
        </authorList>
    </citation>
    <scope>NUCLEOTIDE SEQUENCE [LARGE SCALE GENOMIC DNA]</scope>
    <source>
        <strain evidence="1 2">DSM 21881</strain>
    </source>
</reference>
<proteinExistence type="predicted"/>
<comment type="caution">
    <text evidence="1">The sequence shown here is derived from an EMBL/GenBank/DDBJ whole genome shotgun (WGS) entry which is preliminary data.</text>
</comment>
<gene>
    <name evidence="1" type="ORF">HW932_19605</name>
</gene>
<dbReference type="EMBL" id="JABZEO010000023">
    <property type="protein sequence ID" value="NVZ11460.1"/>
    <property type="molecule type" value="Genomic_DNA"/>
</dbReference>